<name>A0ABV0E1J8_9BURK</name>
<reference evidence="1 2" key="1">
    <citation type="submission" date="2024-01" db="EMBL/GenBank/DDBJ databases">
        <title>The diversity of rhizobia nodulating Mimosa spp. in eleven states of Brazil covering several biomes is determined by host plant, location, and edaphic factors.</title>
        <authorList>
            <person name="Rouws L."/>
            <person name="Barauna A."/>
            <person name="Beukes C."/>
            <person name="De Faria S.M."/>
            <person name="Gross E."/>
            <person name="Dos Reis Junior F.B."/>
            <person name="Simon M."/>
            <person name="Maluk M."/>
            <person name="Odee D.W."/>
            <person name="Kenicer G."/>
            <person name="Young J.P.W."/>
            <person name="Reis V.M."/>
            <person name="Zilli J."/>
            <person name="James E.K."/>
        </authorList>
    </citation>
    <scope>NUCLEOTIDE SEQUENCE [LARGE SCALE GENOMIC DNA]</scope>
    <source>
        <strain evidence="1 2">JHI1651</strain>
    </source>
</reference>
<sequence>MTGALFGMLGGPATAILGITVGTAGGLAEHTIRDVLDDETIEAISEKVRPDTVALIVEAQETSPYEVDNIVLGYDGDVFRKEFS</sequence>
<organism evidence="1 2">
    <name type="scientific">Paraburkholderia caribensis</name>
    <dbReference type="NCBI Taxonomy" id="75105"/>
    <lineage>
        <taxon>Bacteria</taxon>
        <taxon>Pseudomonadati</taxon>
        <taxon>Pseudomonadota</taxon>
        <taxon>Betaproteobacteria</taxon>
        <taxon>Burkholderiales</taxon>
        <taxon>Burkholderiaceae</taxon>
        <taxon>Paraburkholderia</taxon>
    </lineage>
</organism>
<dbReference type="EMBL" id="JAYLVJ010000020">
    <property type="protein sequence ID" value="MEO1755840.1"/>
    <property type="molecule type" value="Genomic_DNA"/>
</dbReference>
<dbReference type="Proteomes" id="UP001462961">
    <property type="component" value="Unassembled WGS sequence"/>
</dbReference>
<evidence type="ECO:0000313" key="2">
    <source>
        <dbReference type="Proteomes" id="UP001462961"/>
    </source>
</evidence>
<dbReference type="Pfam" id="PF06897">
    <property type="entry name" value="DUF1269"/>
    <property type="match status" value="1"/>
</dbReference>
<accession>A0ABV0E1J8</accession>
<dbReference type="InterPro" id="IPR009200">
    <property type="entry name" value="DUF1269_membrane"/>
</dbReference>
<comment type="caution">
    <text evidence="1">The sequence shown here is derived from an EMBL/GenBank/DDBJ whole genome shotgun (WGS) entry which is preliminary data.</text>
</comment>
<keyword evidence="2" id="KW-1185">Reference proteome</keyword>
<proteinExistence type="predicted"/>
<gene>
    <name evidence="1" type="ORF">VOI32_18100</name>
</gene>
<protein>
    <submittedName>
        <fullName evidence="1">DUF1269 domain-containing protein</fullName>
    </submittedName>
</protein>
<evidence type="ECO:0000313" key="1">
    <source>
        <dbReference type="EMBL" id="MEO1755840.1"/>
    </source>
</evidence>